<evidence type="ECO:0000256" key="1">
    <source>
        <dbReference type="SAM" id="SignalP"/>
    </source>
</evidence>
<sequence>MKALLSKGLYGGAFVLLSLSLPLFTACSSDDSAESTNGESGGIATGAATSGHFFLDAAADDGTEYILQNTSVTDGDLNISSNIKELPTSPYTWVFKDSYAVGVSYQQQYAGLGYCVKLTDETKPFEQIGQFQVNDRFTTYGFIDDMFVTSVSGQTRGDRTDIAIFDFWSLDDSGVKLLRSKSRYTTDIAGEGQQATFSGIVDNGDGAFLTAMIKSDHKDDGSNAQGGSIGTVKYPDSCWVVKMDTALNIKAVYGDDRISYACGQFRSQTLNSIYKADDGNVYVFSNSYESTSTLPAGALRIKKGADGFDKDYYFNIQSELGGYKFRRVWPITGSKFLLELYDDKTPTSTGAARHYAVIDMETKSHVDVTGLPDKLNITSGQTTGDVPMVYDGKIFIPITQRGGYAALYNVDPNTGVATKGITVTGAATIRSVGYLK</sequence>
<dbReference type="AlphaFoldDB" id="A0A7K0KJ72"/>
<dbReference type="EMBL" id="VUNG01000061">
    <property type="protein sequence ID" value="MST85904.1"/>
    <property type="molecule type" value="Genomic_DNA"/>
</dbReference>
<dbReference type="InterPro" id="IPR025401">
    <property type="entry name" value="DUF4374"/>
</dbReference>
<feature type="signal peptide" evidence="1">
    <location>
        <begin position="1"/>
        <end position="25"/>
    </location>
</feature>
<dbReference type="Pfam" id="PF14298">
    <property type="entry name" value="DUF4374"/>
    <property type="match status" value="2"/>
</dbReference>
<accession>A0A7K0KJ72</accession>
<keyword evidence="3" id="KW-1185">Reference proteome</keyword>
<dbReference type="Proteomes" id="UP000438914">
    <property type="component" value="Unassembled WGS sequence"/>
</dbReference>
<evidence type="ECO:0000313" key="3">
    <source>
        <dbReference type="Proteomes" id="UP000438914"/>
    </source>
</evidence>
<keyword evidence="1" id="KW-0732">Signal</keyword>
<dbReference type="RefSeq" id="WP_154535503.1">
    <property type="nucleotide sequence ID" value="NZ_VUNG01000061.1"/>
</dbReference>
<gene>
    <name evidence="2" type="ORF">FYJ73_14730</name>
</gene>
<name>A0A7K0KJ72_9BACT</name>
<feature type="chain" id="PRO_5029884599" evidence="1">
    <location>
        <begin position="26"/>
        <end position="436"/>
    </location>
</feature>
<reference evidence="2 3" key="1">
    <citation type="submission" date="2019-08" db="EMBL/GenBank/DDBJ databases">
        <title>In-depth cultivation of the pig gut microbiome towards novel bacterial diversity and tailored functional studies.</title>
        <authorList>
            <person name="Wylensek D."/>
            <person name="Hitch T.C.A."/>
            <person name="Clavel T."/>
        </authorList>
    </citation>
    <scope>NUCLEOTIDE SEQUENCE [LARGE SCALE GENOMIC DNA]</scope>
    <source>
        <strain evidence="2 3">LKV-178-WT-2A</strain>
    </source>
</reference>
<evidence type="ECO:0000313" key="2">
    <source>
        <dbReference type="EMBL" id="MST85904.1"/>
    </source>
</evidence>
<protein>
    <submittedName>
        <fullName evidence="2">DUF4374 domain-containing protein</fullName>
    </submittedName>
</protein>
<proteinExistence type="predicted"/>
<dbReference type="PROSITE" id="PS51257">
    <property type="entry name" value="PROKAR_LIPOPROTEIN"/>
    <property type="match status" value="1"/>
</dbReference>
<comment type="caution">
    <text evidence="2">The sequence shown here is derived from an EMBL/GenBank/DDBJ whole genome shotgun (WGS) entry which is preliminary data.</text>
</comment>
<organism evidence="2 3">
    <name type="scientific">Hallella mizrahii</name>
    <dbReference type="NCBI Taxonomy" id="2606637"/>
    <lineage>
        <taxon>Bacteria</taxon>
        <taxon>Pseudomonadati</taxon>
        <taxon>Bacteroidota</taxon>
        <taxon>Bacteroidia</taxon>
        <taxon>Bacteroidales</taxon>
        <taxon>Prevotellaceae</taxon>
        <taxon>Hallella</taxon>
    </lineage>
</organism>